<gene>
    <name evidence="1" type="ORF">WL29_21570</name>
</gene>
<evidence type="ECO:0000313" key="2">
    <source>
        <dbReference type="Proteomes" id="UP000060630"/>
    </source>
</evidence>
<dbReference type="Proteomes" id="UP000060630">
    <property type="component" value="Unassembled WGS sequence"/>
</dbReference>
<accession>A0A106QBJ3</accession>
<dbReference type="EMBL" id="LPHD01000049">
    <property type="protein sequence ID" value="KWA83959.1"/>
    <property type="molecule type" value="Genomic_DNA"/>
</dbReference>
<reference evidence="1 2" key="1">
    <citation type="submission" date="2015-11" db="EMBL/GenBank/DDBJ databases">
        <title>Expanding the genomic diversity of Burkholderia species for the development of highly accurate diagnostics.</title>
        <authorList>
            <person name="Sahl J."/>
            <person name="Keim P."/>
            <person name="Wagner D."/>
        </authorList>
    </citation>
    <scope>NUCLEOTIDE SEQUENCE [LARGE SCALE GENOMIC DNA]</scope>
    <source>
        <strain evidence="1 2">MSMB2087WGS</strain>
    </source>
</reference>
<organism evidence="1 2">
    <name type="scientific">Burkholderia ubonensis</name>
    <dbReference type="NCBI Taxonomy" id="101571"/>
    <lineage>
        <taxon>Bacteria</taxon>
        <taxon>Pseudomonadati</taxon>
        <taxon>Pseudomonadota</taxon>
        <taxon>Betaproteobacteria</taxon>
        <taxon>Burkholderiales</taxon>
        <taxon>Burkholderiaceae</taxon>
        <taxon>Burkholderia</taxon>
        <taxon>Burkholderia cepacia complex</taxon>
    </lineage>
</organism>
<evidence type="ECO:0000313" key="1">
    <source>
        <dbReference type="EMBL" id="KWA83959.1"/>
    </source>
</evidence>
<name>A0A106QBJ3_9BURK</name>
<sequence>MASHMEVELRLHGLEIRGAPRLLCRPDRRMRHVNELPRAMAAPAHTAPVQMPGRLEYASYANATTPWGAGQLEKLTNIYTVRAERDADPAANQFLGFILGHDKLLFDMHERSLALLKKVNNN</sequence>
<dbReference type="AlphaFoldDB" id="A0A106QBJ3"/>
<comment type="caution">
    <text evidence="1">The sequence shown here is derived from an EMBL/GenBank/DDBJ whole genome shotgun (WGS) entry which is preliminary data.</text>
</comment>
<proteinExistence type="predicted"/>
<protein>
    <submittedName>
        <fullName evidence="1">Uncharacterized protein</fullName>
    </submittedName>
</protein>